<gene>
    <name evidence="1" type="ORF">RRG08_031882</name>
</gene>
<name>A0AAE1DYF3_9GAST</name>
<reference evidence="1" key="1">
    <citation type="journal article" date="2023" name="G3 (Bethesda)">
        <title>A reference genome for the long-term kleptoplast-retaining sea slug Elysia crispata morphotype clarki.</title>
        <authorList>
            <person name="Eastman K.E."/>
            <person name="Pendleton A.L."/>
            <person name="Shaikh M.A."/>
            <person name="Suttiyut T."/>
            <person name="Ogas R."/>
            <person name="Tomko P."/>
            <person name="Gavelis G."/>
            <person name="Widhalm J.R."/>
            <person name="Wisecaver J.H."/>
        </authorList>
    </citation>
    <scope>NUCLEOTIDE SEQUENCE</scope>
    <source>
        <strain evidence="1">ECLA1</strain>
    </source>
</reference>
<protein>
    <submittedName>
        <fullName evidence="1">Uncharacterized protein</fullName>
    </submittedName>
</protein>
<evidence type="ECO:0000313" key="1">
    <source>
        <dbReference type="EMBL" id="KAK3787651.1"/>
    </source>
</evidence>
<keyword evidence="2" id="KW-1185">Reference proteome</keyword>
<proteinExistence type="predicted"/>
<dbReference type="Proteomes" id="UP001283361">
    <property type="component" value="Unassembled WGS sequence"/>
</dbReference>
<evidence type="ECO:0000313" key="2">
    <source>
        <dbReference type="Proteomes" id="UP001283361"/>
    </source>
</evidence>
<dbReference type="EMBL" id="JAWDGP010001847">
    <property type="protein sequence ID" value="KAK3787651.1"/>
    <property type="molecule type" value="Genomic_DNA"/>
</dbReference>
<organism evidence="1 2">
    <name type="scientific">Elysia crispata</name>
    <name type="common">lettuce slug</name>
    <dbReference type="NCBI Taxonomy" id="231223"/>
    <lineage>
        <taxon>Eukaryota</taxon>
        <taxon>Metazoa</taxon>
        <taxon>Spiralia</taxon>
        <taxon>Lophotrochozoa</taxon>
        <taxon>Mollusca</taxon>
        <taxon>Gastropoda</taxon>
        <taxon>Heterobranchia</taxon>
        <taxon>Euthyneura</taxon>
        <taxon>Panpulmonata</taxon>
        <taxon>Sacoglossa</taxon>
        <taxon>Placobranchoidea</taxon>
        <taxon>Plakobranchidae</taxon>
        <taxon>Elysia</taxon>
    </lineage>
</organism>
<dbReference type="AlphaFoldDB" id="A0AAE1DYF3"/>
<sequence length="170" mass="19067">MYDRWIVRLTKTEKNSRADRYSQDARCTHTHTGTYTPNLNTIIVSDPSPKASVSSIELLTYRTVVSTPGPEEFYASPTPFSPLCPPLSSHAGKRKRRAVTDPLTWSGLRSSIENPDLYRYISIDLGQMYRPFQYRALLPAEIADDCRPELSRGSLLYCCGLFASPTGVPC</sequence>
<accession>A0AAE1DYF3</accession>
<comment type="caution">
    <text evidence="1">The sequence shown here is derived from an EMBL/GenBank/DDBJ whole genome shotgun (WGS) entry which is preliminary data.</text>
</comment>